<keyword evidence="3" id="KW-1185">Reference proteome</keyword>
<sequence length="895" mass="101894">MDGKYLAKLQRTFIAEPDAGLNQRLFFSSYRKEIVDWLKTRGAIIFILVLVLASLILTVAVSVLAWSHFSKNDVGQLSTNKKPNEVKLYSDEENDYDSTDLEDGRPFDFDPDKPILLKAKLDTPLNLQQNNVKQISDILLLNKNFDRLRSSQPSNSKVYGKSSYNKYSELPKQINSVLGKKSDTNVEQALKELGELKMLGDELSKGNKPTKPQTNEGLIKSIDDKIAKTVDKNGELRHSIDTSETPPMKLYRITNAVKAGALCLDGSPPAYYHRPGSGTSENLWIIHFNGGAWCFDAKACFERSHSSLGSTKKLPSSPPIIQGINSPDPVVNPDFYDWNLVWVVYCDGASFTGNRERPLISDSGETIYMRGKRVLNAIVNDLLFNRDFKFAEAVILTGSSAGSMTAIFQADYIASKFPTTIPVRVLSDAGFFIDTAPMGGRNLGSMFKRIYEMQNSSSGLDQDCVHDLGQDNAWQCFLPAKIVKYVKTPIFVLNSAYDIWAMIYFLDIDCKFPSSEQQSRRKRSVLIKNDSELDSTASNIKNDFKESDYTLLKRSLSSEINKRKKRDVSGFELLPFFRDKTLKKDEIASTFQEEKTHFPDDNHTNPKPNYKIFEKKNKTEDLNYKSQKSFKSTIVNMELANLKYKPKNNNSKDLQKMHHIDIKQISNNKTFLNLFKKPLSKHPALERKSENTLNMSFSLMKNAEINKKVLTTKTPSHAYVEVRNQTPNKLHFITIKSTIPKTNNHVTNISQFVNNQDQFDWSVEEQLNTIGSKRHNKVLKHDRLKSRRSTSIAKEYINILRSDPPECTERQLLDAMKYRGAMIRSTEYFMHLPKSGRFLVSCIDHSLSLFDETWTGVSVEGKSIQQAFGDWFYERGNRSKHNFVDCPYPCNPSCP</sequence>
<evidence type="ECO:0000313" key="4">
    <source>
        <dbReference type="RefSeq" id="XP_065663750.1"/>
    </source>
</evidence>
<evidence type="ECO:0000313" key="3">
    <source>
        <dbReference type="Proteomes" id="UP001652625"/>
    </source>
</evidence>
<feature type="transmembrane region" description="Helical" evidence="2">
    <location>
        <begin position="42"/>
        <end position="66"/>
    </location>
</feature>
<accession>A0ABM4CPJ5</accession>
<organism evidence="3 4">
    <name type="scientific">Hydra vulgaris</name>
    <name type="common">Hydra</name>
    <name type="synonym">Hydra attenuata</name>
    <dbReference type="NCBI Taxonomy" id="6087"/>
    <lineage>
        <taxon>Eukaryota</taxon>
        <taxon>Metazoa</taxon>
        <taxon>Cnidaria</taxon>
        <taxon>Hydrozoa</taxon>
        <taxon>Hydroidolina</taxon>
        <taxon>Anthoathecata</taxon>
        <taxon>Aplanulata</taxon>
        <taxon>Hydridae</taxon>
        <taxon>Hydra</taxon>
    </lineage>
</organism>
<reference evidence="4" key="1">
    <citation type="submission" date="2025-08" db="UniProtKB">
        <authorList>
            <consortium name="RefSeq"/>
        </authorList>
    </citation>
    <scope>IDENTIFICATION</scope>
</reference>
<dbReference type="RefSeq" id="XP_065663750.1">
    <property type="nucleotide sequence ID" value="XM_065807678.1"/>
</dbReference>
<comment type="similarity">
    <text evidence="1">Belongs to the pectinacetylesterase family. Notum subfamily.</text>
</comment>
<gene>
    <name evidence="4" type="primary">LOC124816442</name>
</gene>
<protein>
    <submittedName>
        <fullName evidence="4">Uncharacterized protein LOC124816442</fullName>
    </submittedName>
</protein>
<keyword evidence="2" id="KW-1133">Transmembrane helix</keyword>
<evidence type="ECO:0000256" key="2">
    <source>
        <dbReference type="SAM" id="Phobius"/>
    </source>
</evidence>
<keyword evidence="2" id="KW-0472">Membrane</keyword>
<dbReference type="GeneID" id="124816442"/>
<dbReference type="Proteomes" id="UP001652625">
    <property type="component" value="Chromosome 10"/>
</dbReference>
<evidence type="ECO:0000256" key="1">
    <source>
        <dbReference type="ARBA" id="ARBA00010213"/>
    </source>
</evidence>
<dbReference type="Pfam" id="PF03283">
    <property type="entry name" value="PAE"/>
    <property type="match status" value="2"/>
</dbReference>
<dbReference type="PANTHER" id="PTHR21562">
    <property type="entry name" value="NOTUM-RELATED"/>
    <property type="match status" value="1"/>
</dbReference>
<dbReference type="PANTHER" id="PTHR21562:SF67">
    <property type="entry name" value="PECTIN ACETYLESTERASE"/>
    <property type="match status" value="1"/>
</dbReference>
<keyword evidence="2" id="KW-0812">Transmembrane</keyword>
<name>A0ABM4CPJ5_HYDVU</name>
<proteinExistence type="inferred from homology"/>
<dbReference type="InterPro" id="IPR004963">
    <property type="entry name" value="PAE/NOTUM"/>
</dbReference>